<keyword evidence="1" id="KW-0812">Transmembrane</keyword>
<feature type="transmembrane region" description="Helical" evidence="1">
    <location>
        <begin position="20"/>
        <end position="43"/>
    </location>
</feature>
<reference evidence="3" key="1">
    <citation type="journal article" date="2019" name="Int. J. Syst. Evol. Microbiol.">
        <title>The Global Catalogue of Microorganisms (GCM) 10K type strain sequencing project: providing services to taxonomists for standard genome sequencing and annotation.</title>
        <authorList>
            <consortium name="The Broad Institute Genomics Platform"/>
            <consortium name="The Broad Institute Genome Sequencing Center for Infectious Disease"/>
            <person name="Wu L."/>
            <person name="Ma J."/>
        </authorList>
    </citation>
    <scope>NUCLEOTIDE SEQUENCE [LARGE SCALE GENOMIC DNA]</scope>
    <source>
        <strain evidence="3">CCM 8897</strain>
    </source>
</reference>
<sequence length="105" mass="11654">MKSLKNDRHRWRFAWRSGLINTGLVLLGYLLGCLLSGLLGAIWGQGLVVATLDHWRDLTLTQGGAISSYRQLWWRLNGRGILITVAATTLLLTGLLTHAKSDRAN</sequence>
<dbReference type="Proteomes" id="UP001596310">
    <property type="component" value="Unassembled WGS sequence"/>
</dbReference>
<name>A0ABW1UN03_9LACO</name>
<proteinExistence type="predicted"/>
<dbReference type="EMBL" id="JBHSSM010000007">
    <property type="protein sequence ID" value="MFC6314445.1"/>
    <property type="molecule type" value="Genomic_DNA"/>
</dbReference>
<organism evidence="2 3">
    <name type="scientific">Lapidilactobacillus achengensis</name>
    <dbReference type="NCBI Taxonomy" id="2486000"/>
    <lineage>
        <taxon>Bacteria</taxon>
        <taxon>Bacillati</taxon>
        <taxon>Bacillota</taxon>
        <taxon>Bacilli</taxon>
        <taxon>Lactobacillales</taxon>
        <taxon>Lactobacillaceae</taxon>
        <taxon>Lapidilactobacillus</taxon>
    </lineage>
</organism>
<keyword evidence="3" id="KW-1185">Reference proteome</keyword>
<feature type="transmembrane region" description="Helical" evidence="1">
    <location>
        <begin position="80"/>
        <end position="99"/>
    </location>
</feature>
<evidence type="ECO:0000313" key="2">
    <source>
        <dbReference type="EMBL" id="MFC6314445.1"/>
    </source>
</evidence>
<evidence type="ECO:0000313" key="3">
    <source>
        <dbReference type="Proteomes" id="UP001596310"/>
    </source>
</evidence>
<protein>
    <submittedName>
        <fullName evidence="2">Uncharacterized protein</fullName>
    </submittedName>
</protein>
<comment type="caution">
    <text evidence="2">The sequence shown here is derived from an EMBL/GenBank/DDBJ whole genome shotgun (WGS) entry which is preliminary data.</text>
</comment>
<evidence type="ECO:0000256" key="1">
    <source>
        <dbReference type="SAM" id="Phobius"/>
    </source>
</evidence>
<dbReference type="RefSeq" id="WP_125601406.1">
    <property type="nucleotide sequence ID" value="NZ_JBHSSM010000007.1"/>
</dbReference>
<keyword evidence="1" id="KW-0472">Membrane</keyword>
<gene>
    <name evidence="2" type="ORF">ACFQHW_02545</name>
</gene>
<accession>A0ABW1UN03</accession>
<keyword evidence="1" id="KW-1133">Transmembrane helix</keyword>